<feature type="chain" id="PRO_5013298838" evidence="2">
    <location>
        <begin position="26"/>
        <end position="260"/>
    </location>
</feature>
<dbReference type="Proteomes" id="UP000218209">
    <property type="component" value="Unassembled WGS sequence"/>
</dbReference>
<feature type="region of interest" description="Disordered" evidence="1">
    <location>
        <begin position="21"/>
        <end position="224"/>
    </location>
</feature>
<feature type="signal peptide" evidence="2">
    <location>
        <begin position="1"/>
        <end position="25"/>
    </location>
</feature>
<gene>
    <name evidence="3" type="ORF">BU14_0240s0017</name>
</gene>
<proteinExistence type="predicted"/>
<organism evidence="3 4">
    <name type="scientific">Porphyra umbilicalis</name>
    <name type="common">Purple laver</name>
    <name type="synonym">Red alga</name>
    <dbReference type="NCBI Taxonomy" id="2786"/>
    <lineage>
        <taxon>Eukaryota</taxon>
        <taxon>Rhodophyta</taxon>
        <taxon>Bangiophyceae</taxon>
        <taxon>Bangiales</taxon>
        <taxon>Bangiaceae</taxon>
        <taxon>Porphyra</taxon>
    </lineage>
</organism>
<reference evidence="3 4" key="1">
    <citation type="submission" date="2017-03" db="EMBL/GenBank/DDBJ databases">
        <title>WGS assembly of Porphyra umbilicalis.</title>
        <authorList>
            <person name="Brawley S.H."/>
            <person name="Blouin N.A."/>
            <person name="Ficko-Blean E."/>
            <person name="Wheeler G.L."/>
            <person name="Lohr M."/>
            <person name="Goodson H.V."/>
            <person name="Jenkins J.W."/>
            <person name="Blaby-Haas C.E."/>
            <person name="Helliwell K.E."/>
            <person name="Chan C."/>
            <person name="Marriage T."/>
            <person name="Bhattacharya D."/>
            <person name="Klein A.S."/>
            <person name="Badis Y."/>
            <person name="Brodie J."/>
            <person name="Cao Y."/>
            <person name="Collen J."/>
            <person name="Dittami S.M."/>
            <person name="Gachon C.M."/>
            <person name="Green B.R."/>
            <person name="Karpowicz S."/>
            <person name="Kim J.W."/>
            <person name="Kudahl U."/>
            <person name="Lin S."/>
            <person name="Michel G."/>
            <person name="Mittag M."/>
            <person name="Olson B.J."/>
            <person name="Pangilinan J."/>
            <person name="Peng Y."/>
            <person name="Qiu H."/>
            <person name="Shu S."/>
            <person name="Singer J.T."/>
            <person name="Smith A.G."/>
            <person name="Sprecher B.N."/>
            <person name="Wagner V."/>
            <person name="Wang W."/>
            <person name="Wang Z.-Y."/>
            <person name="Yan J."/>
            <person name="Yarish C."/>
            <person name="Zoeuner-Riek S."/>
            <person name="Zhuang Y."/>
            <person name="Zou Y."/>
            <person name="Lindquist E.A."/>
            <person name="Grimwood J."/>
            <person name="Barry K."/>
            <person name="Rokhsar D.S."/>
            <person name="Schmutz J."/>
            <person name="Stiller J.W."/>
            <person name="Grossman A.R."/>
            <person name="Prochnik S.E."/>
        </authorList>
    </citation>
    <scope>NUCLEOTIDE SEQUENCE [LARGE SCALE GENOMIC DNA]</scope>
    <source>
        <strain evidence="3">4086291</strain>
    </source>
</reference>
<keyword evidence="4" id="KW-1185">Reference proteome</keyword>
<feature type="compositionally biased region" description="Gly residues" evidence="1">
    <location>
        <begin position="94"/>
        <end position="103"/>
    </location>
</feature>
<feature type="compositionally biased region" description="Gly residues" evidence="1">
    <location>
        <begin position="47"/>
        <end position="59"/>
    </location>
</feature>
<feature type="compositionally biased region" description="Basic residues" evidence="1">
    <location>
        <begin position="139"/>
        <end position="148"/>
    </location>
</feature>
<dbReference type="EMBL" id="KV918907">
    <property type="protein sequence ID" value="OSX75339.1"/>
    <property type="molecule type" value="Genomic_DNA"/>
</dbReference>
<keyword evidence="2" id="KW-0732">Signal</keyword>
<feature type="compositionally biased region" description="Basic residues" evidence="1">
    <location>
        <begin position="195"/>
        <end position="216"/>
    </location>
</feature>
<sequence>MVAAVARPSLLCALVVLRRASRGRGRPPRHDSAARHVRRQRRRGGGRCRGGGGDAQGGEGRPRRAGIGRRADGTGGGGLHRSHCRGRGGRRGRGAGIGGGGDRASGATADAAEGGDKTRRRVVHRQQPPVAARSPCKTLRQRSRRQPRGRSGIAGRVLPRPPHRAAHRGRPRSSCGRAARMGVGEGSSAQDASRLRRGGGRRGHAAGGRRHSRGRTRPVGDGGGAGGKCPYGACAAAHDGPSGIGTHMVATVAHGMRLCC</sequence>
<evidence type="ECO:0000256" key="1">
    <source>
        <dbReference type="SAM" id="MobiDB-lite"/>
    </source>
</evidence>
<feature type="compositionally biased region" description="Basic residues" evidence="1">
    <location>
        <begin position="35"/>
        <end position="46"/>
    </location>
</feature>
<feature type="compositionally biased region" description="Basic residues" evidence="1">
    <location>
        <begin position="161"/>
        <end position="171"/>
    </location>
</feature>
<accession>A0A1X6P383</accession>
<evidence type="ECO:0000313" key="3">
    <source>
        <dbReference type="EMBL" id="OSX75339.1"/>
    </source>
</evidence>
<feature type="compositionally biased region" description="Basic residues" evidence="1">
    <location>
        <begin position="80"/>
        <end position="93"/>
    </location>
</feature>
<name>A0A1X6P383_PORUM</name>
<protein>
    <submittedName>
        <fullName evidence="3">Uncharacterized protein</fullName>
    </submittedName>
</protein>
<evidence type="ECO:0000256" key="2">
    <source>
        <dbReference type="SAM" id="SignalP"/>
    </source>
</evidence>
<dbReference type="AlphaFoldDB" id="A0A1X6P383"/>
<evidence type="ECO:0000313" key="4">
    <source>
        <dbReference type="Proteomes" id="UP000218209"/>
    </source>
</evidence>